<feature type="domain" description="TMEM205-like" evidence="6">
    <location>
        <begin position="35"/>
        <end position="130"/>
    </location>
</feature>
<evidence type="ECO:0000313" key="7">
    <source>
        <dbReference type="EMBL" id="VAW77143.1"/>
    </source>
</evidence>
<dbReference type="Pfam" id="PF13664">
    <property type="entry name" value="DUF4149"/>
    <property type="match status" value="1"/>
</dbReference>
<keyword evidence="3 5" id="KW-1133">Transmembrane helix</keyword>
<feature type="transmembrane region" description="Helical" evidence="5">
    <location>
        <begin position="101"/>
        <end position="120"/>
    </location>
</feature>
<feature type="non-terminal residue" evidence="7">
    <location>
        <position position="1"/>
    </location>
</feature>
<gene>
    <name evidence="7" type="ORF">MNBD_GAMMA14-1717</name>
</gene>
<dbReference type="AlphaFoldDB" id="A0A3B0YLY3"/>
<proteinExistence type="predicted"/>
<organism evidence="7">
    <name type="scientific">hydrothermal vent metagenome</name>
    <dbReference type="NCBI Taxonomy" id="652676"/>
    <lineage>
        <taxon>unclassified sequences</taxon>
        <taxon>metagenomes</taxon>
        <taxon>ecological metagenomes</taxon>
    </lineage>
</organism>
<reference evidence="7" key="1">
    <citation type="submission" date="2018-06" db="EMBL/GenBank/DDBJ databases">
        <authorList>
            <person name="Zhirakovskaya E."/>
        </authorList>
    </citation>
    <scope>NUCLEOTIDE SEQUENCE</scope>
</reference>
<feature type="transmembrane region" description="Helical" evidence="5">
    <location>
        <begin position="140"/>
        <end position="162"/>
    </location>
</feature>
<keyword evidence="2 5" id="KW-0812">Transmembrane</keyword>
<name>A0A3B0YLY3_9ZZZZ</name>
<accession>A0A3B0YLY3</accession>
<feature type="transmembrane region" description="Helical" evidence="5">
    <location>
        <begin position="34"/>
        <end position="55"/>
    </location>
</feature>
<evidence type="ECO:0000256" key="2">
    <source>
        <dbReference type="ARBA" id="ARBA00022692"/>
    </source>
</evidence>
<feature type="transmembrane region" description="Helical" evidence="5">
    <location>
        <begin position="67"/>
        <end position="89"/>
    </location>
</feature>
<evidence type="ECO:0000256" key="4">
    <source>
        <dbReference type="ARBA" id="ARBA00023136"/>
    </source>
</evidence>
<dbReference type="InterPro" id="IPR025423">
    <property type="entry name" value="TMEM205-like"/>
</dbReference>
<comment type="subcellular location">
    <subcellularLocation>
        <location evidence="1">Membrane</location>
    </subcellularLocation>
</comment>
<evidence type="ECO:0000256" key="3">
    <source>
        <dbReference type="ARBA" id="ARBA00022989"/>
    </source>
</evidence>
<sequence length="166" mass="17713">FGVTVQSCSMYWVPVCTGMTSKMPSTRLLAGERILLTLWVGGLWTIGYIVAPALFANLEDRALAGTLAGAMFNIIAWVGLACGSLLLLFNQLRASEKRINLRAVVLVLMLILIAIGQFVLTPKIAALRVDGLVGNEAFATLHGIASVAYLITGVLGLVLVVAREEN</sequence>
<dbReference type="GO" id="GO:0016020">
    <property type="term" value="C:membrane"/>
    <property type="evidence" value="ECO:0007669"/>
    <property type="project" value="UniProtKB-SubCell"/>
</dbReference>
<dbReference type="EMBL" id="UOFM01000211">
    <property type="protein sequence ID" value="VAW77143.1"/>
    <property type="molecule type" value="Genomic_DNA"/>
</dbReference>
<evidence type="ECO:0000256" key="5">
    <source>
        <dbReference type="SAM" id="Phobius"/>
    </source>
</evidence>
<evidence type="ECO:0000259" key="6">
    <source>
        <dbReference type="Pfam" id="PF13664"/>
    </source>
</evidence>
<evidence type="ECO:0000256" key="1">
    <source>
        <dbReference type="ARBA" id="ARBA00004370"/>
    </source>
</evidence>
<protein>
    <submittedName>
        <fullName evidence="7">Transmembrane protein</fullName>
    </submittedName>
</protein>
<keyword evidence="4 5" id="KW-0472">Membrane</keyword>